<feature type="transmembrane region" description="Helical" evidence="8">
    <location>
        <begin position="130"/>
        <end position="154"/>
    </location>
</feature>
<comment type="subcellular location">
    <subcellularLocation>
        <location evidence="1">Cell inner membrane</location>
        <topology evidence="1">Multi-pass membrane protein</topology>
    </subcellularLocation>
</comment>
<dbReference type="PANTHER" id="PTHR35011:SF2">
    <property type="entry name" value="2,3-DIKETO-L-GULONATE TRAP TRANSPORTER SMALL PERMEASE PROTEIN YIAM"/>
    <property type="match status" value="1"/>
</dbReference>
<evidence type="ECO:0000256" key="8">
    <source>
        <dbReference type="SAM" id="Phobius"/>
    </source>
</evidence>
<dbReference type="AlphaFoldDB" id="A0A3B0YPG3"/>
<evidence type="ECO:0000256" key="3">
    <source>
        <dbReference type="ARBA" id="ARBA00022475"/>
    </source>
</evidence>
<evidence type="ECO:0000259" key="9">
    <source>
        <dbReference type="Pfam" id="PF04290"/>
    </source>
</evidence>
<evidence type="ECO:0000256" key="6">
    <source>
        <dbReference type="ARBA" id="ARBA00022989"/>
    </source>
</evidence>
<dbReference type="GO" id="GO:0005886">
    <property type="term" value="C:plasma membrane"/>
    <property type="evidence" value="ECO:0007669"/>
    <property type="project" value="UniProtKB-SubCell"/>
</dbReference>
<keyword evidence="5 8" id="KW-0812">Transmembrane</keyword>
<protein>
    <recommendedName>
        <fullName evidence="9">Tripartite ATP-independent periplasmic transporters DctQ component domain-containing protein</fullName>
    </recommendedName>
</protein>
<proteinExistence type="predicted"/>
<keyword evidence="7 8" id="KW-0472">Membrane</keyword>
<dbReference type="PANTHER" id="PTHR35011">
    <property type="entry name" value="2,3-DIKETO-L-GULONATE TRAP TRANSPORTER SMALL PERMEASE PROTEIN YIAM"/>
    <property type="match status" value="1"/>
</dbReference>
<evidence type="ECO:0000256" key="5">
    <source>
        <dbReference type="ARBA" id="ARBA00022692"/>
    </source>
</evidence>
<dbReference type="InterPro" id="IPR007387">
    <property type="entry name" value="TRAP_DctQ"/>
</dbReference>
<feature type="transmembrane region" description="Helical" evidence="8">
    <location>
        <begin position="98"/>
        <end position="118"/>
    </location>
</feature>
<accession>A0A3B0YPG3</accession>
<organism evidence="10">
    <name type="scientific">hydrothermal vent metagenome</name>
    <dbReference type="NCBI Taxonomy" id="652676"/>
    <lineage>
        <taxon>unclassified sequences</taxon>
        <taxon>metagenomes</taxon>
        <taxon>ecological metagenomes</taxon>
    </lineage>
</organism>
<gene>
    <name evidence="10" type="ORF">MNBD_GAMMA10-691</name>
</gene>
<keyword evidence="2" id="KW-0813">Transport</keyword>
<keyword evidence="4" id="KW-0997">Cell inner membrane</keyword>
<feature type="transmembrane region" description="Helical" evidence="8">
    <location>
        <begin position="46"/>
        <end position="70"/>
    </location>
</feature>
<dbReference type="GO" id="GO:0022857">
    <property type="term" value="F:transmembrane transporter activity"/>
    <property type="evidence" value="ECO:0007669"/>
    <property type="project" value="TreeGrafter"/>
</dbReference>
<evidence type="ECO:0000313" key="10">
    <source>
        <dbReference type="EMBL" id="VAW70356.1"/>
    </source>
</evidence>
<reference evidence="10" key="1">
    <citation type="submission" date="2018-06" db="EMBL/GenBank/DDBJ databases">
        <authorList>
            <person name="Zhirakovskaya E."/>
        </authorList>
    </citation>
    <scope>NUCLEOTIDE SEQUENCE</scope>
</reference>
<evidence type="ECO:0000256" key="2">
    <source>
        <dbReference type="ARBA" id="ARBA00022448"/>
    </source>
</evidence>
<dbReference type="GO" id="GO:0015740">
    <property type="term" value="P:C4-dicarboxylate transport"/>
    <property type="evidence" value="ECO:0007669"/>
    <property type="project" value="TreeGrafter"/>
</dbReference>
<dbReference type="InterPro" id="IPR055348">
    <property type="entry name" value="DctQ"/>
</dbReference>
<keyword evidence="6 8" id="KW-1133">Transmembrane helix</keyword>
<feature type="domain" description="Tripartite ATP-independent periplasmic transporters DctQ component" evidence="9">
    <location>
        <begin position="31"/>
        <end position="153"/>
    </location>
</feature>
<name>A0A3B0YPG3_9ZZZZ</name>
<evidence type="ECO:0000256" key="4">
    <source>
        <dbReference type="ARBA" id="ARBA00022519"/>
    </source>
</evidence>
<dbReference type="Pfam" id="PF04290">
    <property type="entry name" value="DctQ"/>
    <property type="match status" value="1"/>
</dbReference>
<evidence type="ECO:0000256" key="1">
    <source>
        <dbReference type="ARBA" id="ARBA00004429"/>
    </source>
</evidence>
<sequence length="174" mass="19658">MNFSANFIFVIKKNLLLLEKTLASLSLLLLLILALSQVILRNIFDIGFFEIDVIARHLVLFIIFMGAALATDANQHIKIDSLNSISSEAFKIKIKKPLILICAIISGVFCWYGWIFWLDERLYAPSNEQLALYLALIIPLGFFILSLHFSLLLLSPLKHQGAHQSTPSEHPSEH</sequence>
<keyword evidence="3" id="KW-1003">Cell membrane</keyword>
<evidence type="ECO:0000256" key="7">
    <source>
        <dbReference type="ARBA" id="ARBA00023136"/>
    </source>
</evidence>
<dbReference type="EMBL" id="UOFJ01000516">
    <property type="protein sequence ID" value="VAW70356.1"/>
    <property type="molecule type" value="Genomic_DNA"/>
</dbReference>